<feature type="transmembrane region" description="Helical" evidence="1">
    <location>
        <begin position="54"/>
        <end position="75"/>
    </location>
</feature>
<evidence type="ECO:0000313" key="4">
    <source>
        <dbReference type="Proteomes" id="UP001432027"/>
    </source>
</evidence>
<keyword evidence="4" id="KW-1185">Reference proteome</keyword>
<gene>
    <name evidence="2" type="ORF">PENTCL1PPCAC_19300</name>
    <name evidence="3" type="ORF">PENTCL1PPCAC_19301</name>
</gene>
<reference evidence="3" key="1">
    <citation type="submission" date="2023-10" db="EMBL/GenBank/DDBJ databases">
        <title>Genome assembly of Pristionchus species.</title>
        <authorList>
            <person name="Yoshida K."/>
            <person name="Sommer R.J."/>
        </authorList>
    </citation>
    <scope>NUCLEOTIDE SEQUENCE</scope>
    <source>
        <strain evidence="3">RS0144</strain>
    </source>
</reference>
<keyword evidence="1" id="KW-0472">Membrane</keyword>
<dbReference type="Proteomes" id="UP001432027">
    <property type="component" value="Unassembled WGS sequence"/>
</dbReference>
<comment type="caution">
    <text evidence="3">The sequence shown here is derived from an EMBL/GenBank/DDBJ whole genome shotgun (WGS) entry which is preliminary data.</text>
</comment>
<proteinExistence type="predicted"/>
<name>A0AAV5TRW7_9BILA</name>
<organism evidence="3 4">
    <name type="scientific">Pristionchus entomophagus</name>
    <dbReference type="NCBI Taxonomy" id="358040"/>
    <lineage>
        <taxon>Eukaryota</taxon>
        <taxon>Metazoa</taxon>
        <taxon>Ecdysozoa</taxon>
        <taxon>Nematoda</taxon>
        <taxon>Chromadorea</taxon>
        <taxon>Rhabditida</taxon>
        <taxon>Rhabditina</taxon>
        <taxon>Diplogasteromorpha</taxon>
        <taxon>Diplogasteroidea</taxon>
        <taxon>Neodiplogasteridae</taxon>
        <taxon>Pristionchus</taxon>
    </lineage>
</organism>
<sequence length="147" mass="17195">MGLFCPYIPYQVLMIIVVFLNMSMFSAFGMMLVARHQLLIMEDSVFKMRPVTKYASFILINVAMHSMTVISILVLRSSCEGQIGILNAYPQLKWRERDLNWFIFYGPDFRAVMNYSYYGFFSFIPIVAIFILLPCAHMLFIVLRYVI</sequence>
<feature type="transmembrane region" description="Helical" evidence="1">
    <location>
        <begin position="117"/>
        <end position="143"/>
    </location>
</feature>
<evidence type="ECO:0000313" key="2">
    <source>
        <dbReference type="EMBL" id="GMS97125.1"/>
    </source>
</evidence>
<evidence type="ECO:0000313" key="3">
    <source>
        <dbReference type="EMBL" id="GMS97126.1"/>
    </source>
</evidence>
<evidence type="ECO:0000256" key="1">
    <source>
        <dbReference type="SAM" id="Phobius"/>
    </source>
</evidence>
<accession>A0AAV5TRW7</accession>
<evidence type="ECO:0008006" key="5">
    <source>
        <dbReference type="Google" id="ProtNLM"/>
    </source>
</evidence>
<dbReference type="EMBL" id="BTSX01000004">
    <property type="protein sequence ID" value="GMS97125.1"/>
    <property type="molecule type" value="Genomic_DNA"/>
</dbReference>
<dbReference type="EMBL" id="BTSX01000004">
    <property type="protein sequence ID" value="GMS97126.1"/>
    <property type="molecule type" value="Genomic_DNA"/>
</dbReference>
<keyword evidence="1" id="KW-0812">Transmembrane</keyword>
<keyword evidence="1" id="KW-1133">Transmembrane helix</keyword>
<protein>
    <recommendedName>
        <fullName evidence="5">G protein-coupled receptor</fullName>
    </recommendedName>
</protein>
<dbReference type="AlphaFoldDB" id="A0AAV5TRW7"/>
<feature type="transmembrane region" description="Helical" evidence="1">
    <location>
        <begin position="12"/>
        <end position="33"/>
    </location>
</feature>